<dbReference type="InterPro" id="IPR050859">
    <property type="entry name" value="Class-I_PLP-dep_aminotransf"/>
</dbReference>
<dbReference type="Gene3D" id="3.40.640.10">
    <property type="entry name" value="Type I PLP-dependent aspartate aminotransferase-like (Major domain)"/>
    <property type="match status" value="1"/>
</dbReference>
<evidence type="ECO:0000313" key="8">
    <source>
        <dbReference type="Proteomes" id="UP000320762"/>
    </source>
</evidence>
<gene>
    <name evidence="7" type="ORF">BD626DRAFT_504745</name>
</gene>
<protein>
    <submittedName>
        <fullName evidence="7">Pyridoxal phosphate-dependent transferase</fullName>
    </submittedName>
</protein>
<comment type="cofactor">
    <cofactor evidence="1">
        <name>pyridoxal 5'-phosphate</name>
        <dbReference type="ChEBI" id="CHEBI:597326"/>
    </cofactor>
</comment>
<keyword evidence="8" id="KW-1185">Reference proteome</keyword>
<reference evidence="7 8" key="1">
    <citation type="journal article" date="2019" name="New Phytol.">
        <title>Comparative genomics reveals unique wood-decay strategies and fruiting body development in the Schizophyllaceae.</title>
        <authorList>
            <person name="Almasi E."/>
            <person name="Sahu N."/>
            <person name="Krizsan K."/>
            <person name="Balint B."/>
            <person name="Kovacs G.M."/>
            <person name="Kiss B."/>
            <person name="Cseklye J."/>
            <person name="Drula E."/>
            <person name="Henrissat B."/>
            <person name="Nagy I."/>
            <person name="Chovatia M."/>
            <person name="Adam C."/>
            <person name="LaButti K."/>
            <person name="Lipzen A."/>
            <person name="Riley R."/>
            <person name="Grigoriev I.V."/>
            <person name="Nagy L.G."/>
        </authorList>
    </citation>
    <scope>NUCLEOTIDE SEQUENCE [LARGE SCALE GENOMIC DNA]</scope>
    <source>
        <strain evidence="7 8">NL-1724</strain>
    </source>
</reference>
<dbReference type="CDD" id="cd00609">
    <property type="entry name" value="AAT_like"/>
    <property type="match status" value="1"/>
</dbReference>
<dbReference type="PANTHER" id="PTHR42790">
    <property type="entry name" value="AMINOTRANSFERASE"/>
    <property type="match status" value="1"/>
</dbReference>
<dbReference type="OrthoDB" id="691673at2759"/>
<evidence type="ECO:0000256" key="1">
    <source>
        <dbReference type="ARBA" id="ARBA00001933"/>
    </source>
</evidence>
<dbReference type="PANTHER" id="PTHR42790:SF19">
    <property type="entry name" value="KYNURENINE_ALPHA-AMINOADIPATE AMINOTRANSFERASE, MITOCHONDRIAL"/>
    <property type="match status" value="1"/>
</dbReference>
<dbReference type="GO" id="GO:0008483">
    <property type="term" value="F:transaminase activity"/>
    <property type="evidence" value="ECO:0007669"/>
    <property type="project" value="UniProtKB-KW"/>
</dbReference>
<accession>A0A550C755</accession>
<keyword evidence="3" id="KW-0032">Aminotransferase</keyword>
<organism evidence="7 8">
    <name type="scientific">Schizophyllum amplum</name>
    <dbReference type="NCBI Taxonomy" id="97359"/>
    <lineage>
        <taxon>Eukaryota</taxon>
        <taxon>Fungi</taxon>
        <taxon>Dikarya</taxon>
        <taxon>Basidiomycota</taxon>
        <taxon>Agaricomycotina</taxon>
        <taxon>Agaricomycetes</taxon>
        <taxon>Agaricomycetidae</taxon>
        <taxon>Agaricales</taxon>
        <taxon>Schizophyllaceae</taxon>
        <taxon>Schizophyllum</taxon>
    </lineage>
</organism>
<keyword evidence="4 7" id="KW-0808">Transferase</keyword>
<dbReference type="Pfam" id="PF00155">
    <property type="entry name" value="Aminotran_1_2"/>
    <property type="match status" value="1"/>
</dbReference>
<dbReference type="GO" id="GO:0030170">
    <property type="term" value="F:pyridoxal phosphate binding"/>
    <property type="evidence" value="ECO:0007669"/>
    <property type="project" value="InterPro"/>
</dbReference>
<name>A0A550C755_9AGAR</name>
<dbReference type="SUPFAM" id="SSF53383">
    <property type="entry name" value="PLP-dependent transferases"/>
    <property type="match status" value="1"/>
</dbReference>
<evidence type="ECO:0000256" key="2">
    <source>
        <dbReference type="ARBA" id="ARBA00007441"/>
    </source>
</evidence>
<dbReference type="Proteomes" id="UP000320762">
    <property type="component" value="Unassembled WGS sequence"/>
</dbReference>
<sequence length="434" mass="48025">MPTTVDITPFLSERSKMWKPSAIRGLFPLEKRPGMISLLAGKPAPDTFPFQSITLKLKPVADETPLELTIDGDDLSEALQYGATAGLPRLVKWIEDFQCQVHHRSLDEGWRISVGSGSQDLMHKAFQTLINEGDNLLVETPVYAGTLGILNVEPCALIEVPTDTKGLNPEALERILSTWDSERPNQRFPKCLYTIPTGSNPTGASIPEARKVEVLKLAKKYNLIILEDDAYAFVYYGEKGSKARSYFALEKEVNDEVGRVVRFDSFSKVLSSGMRIGFLSAPKELCDKVDLITANTNLQTSSTTQAMAYALLQHWGPEGFLAHTARVAEYYRSKRDLFEAAAEKYLTGVAKWNSPVAGMFVYIELLLDVDSLAVIRDKAVEKGFLAVPGVSFMPNGASTKHVRISFSLTNGPEAEEACKRLRDTILEVRGEKQA</sequence>
<dbReference type="EMBL" id="VDMD01000021">
    <property type="protein sequence ID" value="TRM60640.1"/>
    <property type="molecule type" value="Genomic_DNA"/>
</dbReference>
<dbReference type="InterPro" id="IPR015421">
    <property type="entry name" value="PyrdxlP-dep_Trfase_major"/>
</dbReference>
<dbReference type="InterPro" id="IPR004839">
    <property type="entry name" value="Aminotransferase_I/II_large"/>
</dbReference>
<comment type="similarity">
    <text evidence="2">Belongs to the class-I pyridoxal-phosphate-dependent aminotransferase family.</text>
</comment>
<dbReference type="InterPro" id="IPR015424">
    <property type="entry name" value="PyrdxlP-dep_Trfase"/>
</dbReference>
<evidence type="ECO:0000256" key="4">
    <source>
        <dbReference type="ARBA" id="ARBA00022679"/>
    </source>
</evidence>
<evidence type="ECO:0000313" key="7">
    <source>
        <dbReference type="EMBL" id="TRM60640.1"/>
    </source>
</evidence>
<comment type="caution">
    <text evidence="7">The sequence shown here is derived from an EMBL/GenBank/DDBJ whole genome shotgun (WGS) entry which is preliminary data.</text>
</comment>
<feature type="domain" description="Aminotransferase class I/classII large" evidence="6">
    <location>
        <begin position="76"/>
        <end position="421"/>
    </location>
</feature>
<evidence type="ECO:0000256" key="3">
    <source>
        <dbReference type="ARBA" id="ARBA00022576"/>
    </source>
</evidence>
<evidence type="ECO:0000256" key="5">
    <source>
        <dbReference type="ARBA" id="ARBA00022898"/>
    </source>
</evidence>
<dbReference type="STRING" id="97359.A0A550C755"/>
<dbReference type="AlphaFoldDB" id="A0A550C755"/>
<dbReference type="GO" id="GO:1901605">
    <property type="term" value="P:alpha-amino acid metabolic process"/>
    <property type="evidence" value="ECO:0007669"/>
    <property type="project" value="TreeGrafter"/>
</dbReference>
<keyword evidence="5" id="KW-0663">Pyridoxal phosphate</keyword>
<proteinExistence type="inferred from homology"/>
<evidence type="ECO:0000259" key="6">
    <source>
        <dbReference type="Pfam" id="PF00155"/>
    </source>
</evidence>